<dbReference type="Gene3D" id="3.40.390.10">
    <property type="entry name" value="Collagenase (Catalytic Domain)"/>
    <property type="match status" value="1"/>
</dbReference>
<accession>A0A9W4U3J0</accession>
<keyword evidence="4" id="KW-0378">Hydrolase</keyword>
<name>A0A9W4U3J0_9PLEO</name>
<dbReference type="SUPFAM" id="SSF55486">
    <property type="entry name" value="Metalloproteases ('zincins'), catalytic domain"/>
    <property type="match status" value="1"/>
</dbReference>
<dbReference type="GO" id="GO:0005886">
    <property type="term" value="C:plasma membrane"/>
    <property type="evidence" value="ECO:0007669"/>
    <property type="project" value="TreeGrafter"/>
</dbReference>
<reference evidence="9" key="1">
    <citation type="submission" date="2023-01" db="EMBL/GenBank/DDBJ databases">
        <authorList>
            <person name="Van Ghelder C."/>
            <person name="Rancurel C."/>
        </authorList>
    </citation>
    <scope>NUCLEOTIDE SEQUENCE</scope>
    <source>
        <strain evidence="9">CNCM I-4278</strain>
    </source>
</reference>
<evidence type="ECO:0000259" key="7">
    <source>
        <dbReference type="Pfam" id="PF01431"/>
    </source>
</evidence>
<comment type="caution">
    <text evidence="9">The sequence shown here is derived from an EMBL/GenBank/DDBJ whole genome shotgun (WGS) entry which is preliminary data.</text>
</comment>
<evidence type="ECO:0000256" key="2">
    <source>
        <dbReference type="ARBA" id="ARBA00022670"/>
    </source>
</evidence>
<dbReference type="PRINTS" id="PR00786">
    <property type="entry name" value="NEPRILYSIN"/>
</dbReference>
<dbReference type="InterPro" id="IPR000718">
    <property type="entry name" value="Peptidase_M13"/>
</dbReference>
<feature type="domain" description="Peptidase M13 N-terminal" evidence="8">
    <location>
        <begin position="10"/>
        <end position="167"/>
    </location>
</feature>
<evidence type="ECO:0000256" key="6">
    <source>
        <dbReference type="ARBA" id="ARBA00023049"/>
    </source>
</evidence>
<dbReference type="InterPro" id="IPR018497">
    <property type="entry name" value="Peptidase_M13_C"/>
</dbReference>
<dbReference type="Pfam" id="PF01431">
    <property type="entry name" value="Peptidase_M13"/>
    <property type="match status" value="1"/>
</dbReference>
<evidence type="ECO:0000256" key="3">
    <source>
        <dbReference type="ARBA" id="ARBA00022723"/>
    </source>
</evidence>
<dbReference type="Pfam" id="PF05649">
    <property type="entry name" value="Peptidase_M13_N"/>
    <property type="match status" value="1"/>
</dbReference>
<evidence type="ECO:0008006" key="11">
    <source>
        <dbReference type="Google" id="ProtNLM"/>
    </source>
</evidence>
<dbReference type="InterPro" id="IPR008753">
    <property type="entry name" value="Peptidase_M13_N"/>
</dbReference>
<evidence type="ECO:0000313" key="10">
    <source>
        <dbReference type="Proteomes" id="UP001152607"/>
    </source>
</evidence>
<organism evidence="9 10">
    <name type="scientific">Periconia digitata</name>
    <dbReference type="NCBI Taxonomy" id="1303443"/>
    <lineage>
        <taxon>Eukaryota</taxon>
        <taxon>Fungi</taxon>
        <taxon>Dikarya</taxon>
        <taxon>Ascomycota</taxon>
        <taxon>Pezizomycotina</taxon>
        <taxon>Dothideomycetes</taxon>
        <taxon>Pleosporomycetidae</taxon>
        <taxon>Pleosporales</taxon>
        <taxon>Massarineae</taxon>
        <taxon>Periconiaceae</taxon>
        <taxon>Periconia</taxon>
    </lineage>
</organism>
<dbReference type="InterPro" id="IPR024079">
    <property type="entry name" value="MetalloPept_cat_dom_sf"/>
</dbReference>
<dbReference type="GO" id="GO:0004222">
    <property type="term" value="F:metalloendopeptidase activity"/>
    <property type="evidence" value="ECO:0007669"/>
    <property type="project" value="InterPro"/>
</dbReference>
<keyword evidence="5" id="KW-0862">Zinc</keyword>
<dbReference type="GO" id="GO:0046872">
    <property type="term" value="F:metal ion binding"/>
    <property type="evidence" value="ECO:0007669"/>
    <property type="project" value="UniProtKB-KW"/>
</dbReference>
<dbReference type="PROSITE" id="PS51885">
    <property type="entry name" value="NEPRILYSIN"/>
    <property type="match status" value="1"/>
</dbReference>
<evidence type="ECO:0000256" key="1">
    <source>
        <dbReference type="ARBA" id="ARBA00001947"/>
    </source>
</evidence>
<keyword evidence="2" id="KW-0645">Protease</keyword>
<dbReference type="PANTHER" id="PTHR11733:SF232">
    <property type="entry name" value="NEPRILYSIN METALLOPEPTIDASE FAMILY"/>
    <property type="match status" value="1"/>
</dbReference>
<dbReference type="PANTHER" id="PTHR11733">
    <property type="entry name" value="ZINC METALLOPROTEASE FAMILY M13 NEPRILYSIN-RELATED"/>
    <property type="match status" value="1"/>
</dbReference>
<evidence type="ECO:0000256" key="4">
    <source>
        <dbReference type="ARBA" id="ARBA00022801"/>
    </source>
</evidence>
<dbReference type="Proteomes" id="UP001152607">
    <property type="component" value="Unassembled WGS sequence"/>
</dbReference>
<dbReference type="CDD" id="cd08662">
    <property type="entry name" value="M13"/>
    <property type="match status" value="1"/>
</dbReference>
<keyword evidence="6" id="KW-0482">Metalloprotease</keyword>
<keyword evidence="10" id="KW-1185">Reference proteome</keyword>
<sequence length="442" mass="50798">MDDELDQFTTTVQEAAISAPYLVLDKVIQDLAPSGYKLDRMLFQQPEHFANISSLISTTPKSAIQATIMVMTYLSHATYVYGYDITEQERWDRFCFKYVETSLPWIASKFFLDQTYSDERRDFVTTMTEDLRSAYLQRLEGIEWITKETKALVHEKISNIVTKIGYPEHTPNARNATDLMAYYSPIQITESLYKNVISIREWDHNRVWDLLNHPVDQKIWPGSTVYAWIANAFYANVWSYAVIPAGITQAPIYYEGAPSYITYSSLGMILGHELTHALDTDGRLWDQNRRYKSWWDEQSIANFENRSECFVKQYSEMKAVDNFGEAILNQDGKPYFVNGTMTVSENIADAGGLGMAWEAWLAHEKKGPSRSLPGLENFTKEQLFYINSAQTWCTKSSRKSMLSLLLEESHAPGFARILGPTQNSKGFNDAFQCKREPVCELW</sequence>
<gene>
    <name evidence="9" type="ORF">PDIGIT_LOCUS1147</name>
</gene>
<evidence type="ECO:0000313" key="9">
    <source>
        <dbReference type="EMBL" id="CAI6255735.1"/>
    </source>
</evidence>
<dbReference type="OrthoDB" id="6475849at2759"/>
<evidence type="ECO:0000256" key="5">
    <source>
        <dbReference type="ARBA" id="ARBA00022833"/>
    </source>
</evidence>
<proteinExistence type="predicted"/>
<comment type="cofactor">
    <cofactor evidence="1">
        <name>Zn(2+)</name>
        <dbReference type="ChEBI" id="CHEBI:29105"/>
    </cofactor>
</comment>
<dbReference type="AlphaFoldDB" id="A0A9W4U3J0"/>
<dbReference type="GO" id="GO:0016485">
    <property type="term" value="P:protein processing"/>
    <property type="evidence" value="ECO:0007669"/>
    <property type="project" value="TreeGrafter"/>
</dbReference>
<dbReference type="EMBL" id="CAOQHR010000001">
    <property type="protein sequence ID" value="CAI6255735.1"/>
    <property type="molecule type" value="Genomic_DNA"/>
</dbReference>
<keyword evidence="3" id="KW-0479">Metal-binding</keyword>
<protein>
    <recommendedName>
        <fullName evidence="11">Endothelin-converting enzyme 1</fullName>
    </recommendedName>
</protein>
<evidence type="ECO:0000259" key="8">
    <source>
        <dbReference type="Pfam" id="PF05649"/>
    </source>
</evidence>
<feature type="domain" description="Peptidase M13 C-terminal" evidence="7">
    <location>
        <begin position="231"/>
        <end position="436"/>
    </location>
</feature>